<evidence type="ECO:0000256" key="4">
    <source>
        <dbReference type="ARBA" id="ARBA00023065"/>
    </source>
</evidence>
<comment type="function">
    <text evidence="7">F(1)F(0) ATP synthase produces ATP from ADP in the presence of a proton or sodium gradient. F-type ATPases consist of two structural domains, F(1) containing the extramembraneous catalytic core and F(0) containing the membrane proton channel, linked together by a central stalk and a peripheral stalk. During catalysis, ATP synthesis in the catalytic domain of F(1) is coupled via a rotary mechanism of the central stalk subunits to proton translocation.</text>
</comment>
<evidence type="ECO:0000256" key="5">
    <source>
        <dbReference type="ARBA" id="ARBA00023136"/>
    </source>
</evidence>
<keyword evidence="3 7" id="KW-0375">Hydrogen ion transport</keyword>
<comment type="caution">
    <text evidence="8">The sequence shown here is derived from an EMBL/GenBank/DDBJ whole genome shotgun (WGS) entry which is preliminary data.</text>
</comment>
<keyword evidence="4 7" id="KW-0406">Ion transport</keyword>
<dbReference type="HAMAP" id="MF_01416">
    <property type="entry name" value="ATP_synth_delta_bact"/>
    <property type="match status" value="1"/>
</dbReference>
<dbReference type="PANTHER" id="PTHR11910">
    <property type="entry name" value="ATP SYNTHASE DELTA CHAIN"/>
    <property type="match status" value="1"/>
</dbReference>
<keyword evidence="7" id="KW-1003">Cell membrane</keyword>
<evidence type="ECO:0000313" key="9">
    <source>
        <dbReference type="Proteomes" id="UP001575652"/>
    </source>
</evidence>
<proteinExistence type="inferred from homology"/>
<evidence type="ECO:0000256" key="3">
    <source>
        <dbReference type="ARBA" id="ARBA00022781"/>
    </source>
</evidence>
<accession>A0ABV4UI96</accession>
<evidence type="ECO:0000256" key="2">
    <source>
        <dbReference type="ARBA" id="ARBA00022448"/>
    </source>
</evidence>
<comment type="similarity">
    <text evidence="7">Belongs to the ATPase delta chain family.</text>
</comment>
<dbReference type="EMBL" id="JBHDLJ010000001">
    <property type="protein sequence ID" value="MFB0833223.1"/>
    <property type="molecule type" value="Genomic_DNA"/>
</dbReference>
<reference evidence="8 9" key="1">
    <citation type="submission" date="2024-09" db="EMBL/GenBank/DDBJ databases">
        <authorList>
            <person name="Salinas-Garcia M.A."/>
            <person name="Prieme A."/>
        </authorList>
    </citation>
    <scope>NUCLEOTIDE SEQUENCE [LARGE SCALE GENOMIC DNA]</scope>
    <source>
        <strain evidence="8 9">DSM 21081</strain>
    </source>
</reference>
<keyword evidence="5 7" id="KW-0472">Membrane</keyword>
<comment type="subcellular location">
    <subcellularLocation>
        <location evidence="7">Cell membrane</location>
        <topology evidence="7">Peripheral membrane protein</topology>
    </subcellularLocation>
    <subcellularLocation>
        <location evidence="1">Membrane</location>
    </subcellularLocation>
</comment>
<dbReference type="NCBIfam" id="TIGR01145">
    <property type="entry name" value="ATP_synt_delta"/>
    <property type="match status" value="1"/>
</dbReference>
<gene>
    <name evidence="7" type="primary">atpH</name>
    <name evidence="8" type="ORF">ACETWP_01365</name>
</gene>
<dbReference type="Proteomes" id="UP001575652">
    <property type="component" value="Unassembled WGS sequence"/>
</dbReference>
<organism evidence="8 9">
    <name type="scientific">Arthrobacter halodurans</name>
    <dbReference type="NCBI Taxonomy" id="516699"/>
    <lineage>
        <taxon>Bacteria</taxon>
        <taxon>Bacillati</taxon>
        <taxon>Actinomycetota</taxon>
        <taxon>Actinomycetes</taxon>
        <taxon>Micrococcales</taxon>
        <taxon>Micrococcaceae</taxon>
        <taxon>Arthrobacter</taxon>
    </lineage>
</organism>
<evidence type="ECO:0000313" key="8">
    <source>
        <dbReference type="EMBL" id="MFB0833223.1"/>
    </source>
</evidence>
<keyword evidence="7" id="KW-0139">CF(1)</keyword>
<name>A0ABV4UI96_9MICC</name>
<keyword evidence="9" id="KW-1185">Reference proteome</keyword>
<evidence type="ECO:0000256" key="7">
    <source>
        <dbReference type="HAMAP-Rule" id="MF_01416"/>
    </source>
</evidence>
<dbReference type="InterPro" id="IPR000711">
    <property type="entry name" value="ATPase_OSCP/dsu"/>
</dbReference>
<evidence type="ECO:0000256" key="1">
    <source>
        <dbReference type="ARBA" id="ARBA00004370"/>
    </source>
</evidence>
<keyword evidence="6 7" id="KW-0066">ATP synthesis</keyword>
<sequence length="271" mass="28345">MAGVSSESLAAALTALEAKLPTAGLSLAEDLFKVLAVLDGNAGLRRALTDPAREGAEKSALVSQLFAGKVSDDAAATVAELVAMRWRSARDIGDALETLAATAAIAVAEREAPAAAGLEALEEDLFGFIRVVSSSHDLQRALDEPQASADAKGALALTLAPGAGGAARLLIRQAVTAPRGLKPTALVQRFVELVAKRQQRWIANVSVTRPLTDEQFNRLQAGLNNLYGRDLKINVTVDPSLVGGIRVVVGDEVVDATAATRLTELRRRLVG</sequence>
<dbReference type="RefSeq" id="WP_373970387.1">
    <property type="nucleotide sequence ID" value="NZ_JBHDLJ010000001.1"/>
</dbReference>
<dbReference type="Pfam" id="PF00213">
    <property type="entry name" value="OSCP"/>
    <property type="match status" value="1"/>
</dbReference>
<evidence type="ECO:0000256" key="6">
    <source>
        <dbReference type="ARBA" id="ARBA00023310"/>
    </source>
</evidence>
<keyword evidence="2 7" id="KW-0813">Transport</keyword>
<protein>
    <recommendedName>
        <fullName evidence="7">ATP synthase subunit delta</fullName>
    </recommendedName>
    <alternativeName>
        <fullName evidence="7">ATP synthase F(1) sector subunit delta</fullName>
    </alternativeName>
    <alternativeName>
        <fullName evidence="7">F-type ATPase subunit delta</fullName>
        <shortName evidence="7">F-ATPase subunit delta</shortName>
    </alternativeName>
</protein>
<comment type="function">
    <text evidence="7">This protein is part of the stalk that links CF(0) to CF(1). It either transmits conformational changes from CF(0) to CF(1) or is implicated in proton conduction.</text>
</comment>
<dbReference type="NCBIfam" id="NF009967">
    <property type="entry name" value="PRK13430.1"/>
    <property type="match status" value="1"/>
</dbReference>